<keyword evidence="3 4" id="KW-0472">Membrane</keyword>
<dbReference type="PANTHER" id="PTHR23520">
    <property type="entry name" value="TRANSPORTER, PUTATIVE (AFU_ORTHOLOGUE AFUA_3G04000)-RELATED"/>
    <property type="match status" value="1"/>
</dbReference>
<dbReference type="AlphaFoldDB" id="A0A1M7S637"/>
<dbReference type="OrthoDB" id="48826at2"/>
<dbReference type="GO" id="GO:0022857">
    <property type="term" value="F:transmembrane transporter activity"/>
    <property type="evidence" value="ECO:0007669"/>
    <property type="project" value="InterPro"/>
</dbReference>
<feature type="transmembrane region" description="Helical" evidence="4">
    <location>
        <begin position="129"/>
        <end position="149"/>
    </location>
</feature>
<dbReference type="InterPro" id="IPR011701">
    <property type="entry name" value="MFS"/>
</dbReference>
<feature type="domain" description="Major facilitator superfamily (MFS) profile" evidence="5">
    <location>
        <begin position="3"/>
        <end position="388"/>
    </location>
</feature>
<gene>
    <name evidence="6" type="ORF">SAMN02745226_00538</name>
</gene>
<feature type="transmembrane region" description="Helical" evidence="4">
    <location>
        <begin position="313"/>
        <end position="331"/>
    </location>
</feature>
<dbReference type="RefSeq" id="WP_072758068.1">
    <property type="nucleotide sequence ID" value="NZ_FRDJ01000002.1"/>
</dbReference>
<proteinExistence type="predicted"/>
<keyword evidence="1 4" id="KW-0812">Transmembrane</keyword>
<feature type="transmembrane region" description="Helical" evidence="4">
    <location>
        <begin position="69"/>
        <end position="87"/>
    </location>
</feature>
<evidence type="ECO:0000256" key="1">
    <source>
        <dbReference type="ARBA" id="ARBA00022692"/>
    </source>
</evidence>
<keyword evidence="2 4" id="KW-1133">Transmembrane helix</keyword>
<feature type="transmembrane region" description="Helical" evidence="4">
    <location>
        <begin position="93"/>
        <end position="117"/>
    </location>
</feature>
<dbReference type="InterPro" id="IPR020846">
    <property type="entry name" value="MFS_dom"/>
</dbReference>
<evidence type="ECO:0000259" key="5">
    <source>
        <dbReference type="PROSITE" id="PS50850"/>
    </source>
</evidence>
<dbReference type="STRING" id="1121883.SAMN02745226_00538"/>
<sequence length="390" mass="43498">MPIPYLVTLFTFIDGLAQGIYGTIFNLLLRSSGLSTSAVGRITSFSLWGIAFFGLIFGLLADRFDKKQLMVFTHLLSVFFGTYRILVTSVHQLAIMSLLFGGFSSATSVILSTLLILKTDARNRSKHLGMNFGIGMFTGVLGNVFGGVFGDLFGLRPVLIVSSLSRLIAIYPILKMKASELMVKRESNEGILRFFSIVRNMDYRMRKIVVYYFLSTISVGFGAGLFVSFGNVIFYDIFHMKPAIIGSILASAQLATSLGAMFSHKLGKKFGDMNVLIFSYVVVPILIVMLSFVREPITFTSVYILRFAVMNMVSPLLTATVFSSIDVVYLSSINGMNVFFNNVSRAFSAELFAYFTRFNSGYTLIFAVSSVFYFVNAYVMIRMYKHIRES</sequence>
<keyword evidence="7" id="KW-1185">Reference proteome</keyword>
<evidence type="ECO:0000313" key="7">
    <source>
        <dbReference type="Proteomes" id="UP000184207"/>
    </source>
</evidence>
<dbReference type="Proteomes" id="UP000184207">
    <property type="component" value="Unassembled WGS sequence"/>
</dbReference>
<evidence type="ECO:0000313" key="6">
    <source>
        <dbReference type="EMBL" id="SHN53900.1"/>
    </source>
</evidence>
<feature type="transmembrane region" description="Helical" evidence="4">
    <location>
        <begin position="361"/>
        <end position="381"/>
    </location>
</feature>
<accession>A0A1M7S637</accession>
<dbReference type="Gene3D" id="1.20.1250.20">
    <property type="entry name" value="MFS general substrate transporter like domains"/>
    <property type="match status" value="1"/>
</dbReference>
<feature type="transmembrane region" description="Helical" evidence="4">
    <location>
        <begin position="275"/>
        <end position="293"/>
    </location>
</feature>
<dbReference type="SUPFAM" id="SSF103473">
    <property type="entry name" value="MFS general substrate transporter"/>
    <property type="match status" value="1"/>
</dbReference>
<protein>
    <submittedName>
        <fullName evidence="6">Predicted arabinose efflux permease, MFS family</fullName>
    </submittedName>
</protein>
<dbReference type="Pfam" id="PF07690">
    <property type="entry name" value="MFS_1"/>
    <property type="match status" value="1"/>
</dbReference>
<name>A0A1M7S637_FERGO</name>
<dbReference type="PROSITE" id="PS50850">
    <property type="entry name" value="MFS"/>
    <property type="match status" value="1"/>
</dbReference>
<dbReference type="PANTHER" id="PTHR23520:SF5">
    <property type="entry name" value="TRANSPORTER, PUTATIVE (AFU_ORTHOLOGUE AFUA_3G04000)-RELATED"/>
    <property type="match status" value="1"/>
</dbReference>
<reference evidence="7" key="1">
    <citation type="submission" date="2016-12" db="EMBL/GenBank/DDBJ databases">
        <authorList>
            <person name="Varghese N."/>
            <person name="Submissions S."/>
        </authorList>
    </citation>
    <scope>NUCLEOTIDE SEQUENCE [LARGE SCALE GENOMIC DNA]</scope>
    <source>
        <strain evidence="7">DSM 13020</strain>
    </source>
</reference>
<dbReference type="InterPro" id="IPR036259">
    <property type="entry name" value="MFS_trans_sf"/>
</dbReference>
<evidence type="ECO:0000256" key="3">
    <source>
        <dbReference type="ARBA" id="ARBA00023136"/>
    </source>
</evidence>
<dbReference type="EMBL" id="FRDJ01000002">
    <property type="protein sequence ID" value="SHN53900.1"/>
    <property type="molecule type" value="Genomic_DNA"/>
</dbReference>
<evidence type="ECO:0000256" key="2">
    <source>
        <dbReference type="ARBA" id="ARBA00022989"/>
    </source>
</evidence>
<organism evidence="6 7">
    <name type="scientific">Fervidobacterium gondwanense DSM 13020</name>
    <dbReference type="NCBI Taxonomy" id="1121883"/>
    <lineage>
        <taxon>Bacteria</taxon>
        <taxon>Thermotogati</taxon>
        <taxon>Thermotogota</taxon>
        <taxon>Thermotogae</taxon>
        <taxon>Thermotogales</taxon>
        <taxon>Fervidobacteriaceae</taxon>
        <taxon>Fervidobacterium</taxon>
    </lineage>
</organism>
<feature type="transmembrane region" description="Helical" evidence="4">
    <location>
        <begin position="43"/>
        <end position="62"/>
    </location>
</feature>
<feature type="transmembrane region" description="Helical" evidence="4">
    <location>
        <begin position="155"/>
        <end position="174"/>
    </location>
</feature>
<evidence type="ECO:0000256" key="4">
    <source>
        <dbReference type="SAM" id="Phobius"/>
    </source>
</evidence>
<feature type="transmembrane region" description="Helical" evidence="4">
    <location>
        <begin position="209"/>
        <end position="237"/>
    </location>
</feature>